<reference evidence="6 7" key="1">
    <citation type="journal article" date="2012" name="J. Bacteriol.">
        <title>Genome Sequence of Strain IMCC14465, Isolated from the East Sea, Belonging to the PS1 Clade of Alphaproteobacteria.</title>
        <authorList>
            <person name="Yang S.J."/>
            <person name="Kang I."/>
            <person name="Cho J.C."/>
        </authorList>
    </citation>
    <scope>NUCLEOTIDE SEQUENCE [LARGE SCALE GENOMIC DNA]</scope>
    <source>
        <strain evidence="6 7">IMCC14465</strain>
    </source>
</reference>
<dbReference type="PANTHER" id="PTHR34298">
    <property type="entry name" value="SEGREGATION AND CONDENSATION PROTEIN B"/>
    <property type="match status" value="1"/>
</dbReference>
<dbReference type="NCBIfam" id="TIGR00281">
    <property type="entry name" value="SMC-Scp complex subunit ScpB"/>
    <property type="match status" value="1"/>
</dbReference>
<evidence type="ECO:0000256" key="1">
    <source>
        <dbReference type="ARBA" id="ARBA00022490"/>
    </source>
</evidence>
<dbReference type="EMBL" id="ALYF01000002">
    <property type="protein sequence ID" value="EJW21751.1"/>
    <property type="molecule type" value="Genomic_DNA"/>
</dbReference>
<dbReference type="eggNOG" id="COG1386">
    <property type="taxonomic scope" value="Bacteria"/>
</dbReference>
<keyword evidence="1" id="KW-0963">Cytoplasm</keyword>
<organism evidence="6 7">
    <name type="scientific">alpha proteobacterium IMCC14465</name>
    <dbReference type="NCBI Taxonomy" id="1220535"/>
    <lineage>
        <taxon>Bacteria</taxon>
        <taxon>Pseudomonadati</taxon>
        <taxon>Pseudomonadota</taxon>
        <taxon>Alphaproteobacteria</taxon>
        <taxon>PS1 clade</taxon>
    </lineage>
</organism>
<dbReference type="Gene3D" id="1.10.10.10">
    <property type="entry name" value="Winged helix-like DNA-binding domain superfamily/Winged helix DNA-binding domain"/>
    <property type="match status" value="2"/>
</dbReference>
<evidence type="ECO:0000313" key="7">
    <source>
        <dbReference type="Proteomes" id="UP000004836"/>
    </source>
</evidence>
<dbReference type="SUPFAM" id="SSF46785">
    <property type="entry name" value="Winged helix' DNA-binding domain"/>
    <property type="match status" value="2"/>
</dbReference>
<dbReference type="InterPro" id="IPR036388">
    <property type="entry name" value="WH-like_DNA-bd_sf"/>
</dbReference>
<proteinExistence type="predicted"/>
<name>J9DIL7_9PROT</name>
<sequence length="250" mass="27541">MSDSAEKTSEMTSEIEEEIVEILIDDLSEEDIAKSMRIIEAVLFAAVEPLDVNSMSPHLPAGYPIADLLVRLQGDYEARGVHLKKIGRKYAFRTADDLSDALQKHVVSQRRLSRAGLETLAIIAYHQPVTRAEIEDIRGVSVSKGTLDVLLETGWVKLRGRRKVPGRPVTYGTSDGFLAQFGLETLTDLPGIDELKAAGLLDNRLPAGFSIPEPNADLNPDEDPLDAEDTGAEFLEDEPLEMDMPDEENE</sequence>
<comment type="caution">
    <text evidence="6">The sequence shown here is derived from an EMBL/GenBank/DDBJ whole genome shotgun (WGS) entry which is preliminary data.</text>
</comment>
<dbReference type="Pfam" id="PF04079">
    <property type="entry name" value="SMC_ScpB"/>
    <property type="match status" value="1"/>
</dbReference>
<evidence type="ECO:0000256" key="3">
    <source>
        <dbReference type="ARBA" id="ARBA00022829"/>
    </source>
</evidence>
<dbReference type="STRING" id="1220535.IMCC14465_01450"/>
<evidence type="ECO:0000256" key="5">
    <source>
        <dbReference type="SAM" id="MobiDB-lite"/>
    </source>
</evidence>
<dbReference type="Proteomes" id="UP000004836">
    <property type="component" value="Unassembled WGS sequence"/>
</dbReference>
<dbReference type="InterPro" id="IPR005234">
    <property type="entry name" value="ScpB_csome_segregation"/>
</dbReference>
<feature type="region of interest" description="Disordered" evidence="5">
    <location>
        <begin position="210"/>
        <end position="250"/>
    </location>
</feature>
<keyword evidence="7" id="KW-1185">Reference proteome</keyword>
<evidence type="ECO:0000256" key="4">
    <source>
        <dbReference type="ARBA" id="ARBA00023306"/>
    </source>
</evidence>
<dbReference type="GO" id="GO:0051301">
    <property type="term" value="P:cell division"/>
    <property type="evidence" value="ECO:0007669"/>
    <property type="project" value="UniProtKB-KW"/>
</dbReference>
<feature type="compositionally biased region" description="Acidic residues" evidence="5">
    <location>
        <begin position="219"/>
        <end position="250"/>
    </location>
</feature>
<keyword evidence="2" id="KW-0132">Cell division</keyword>
<dbReference type="PANTHER" id="PTHR34298:SF2">
    <property type="entry name" value="SEGREGATION AND CONDENSATION PROTEIN B"/>
    <property type="match status" value="1"/>
</dbReference>
<evidence type="ECO:0000313" key="6">
    <source>
        <dbReference type="EMBL" id="EJW21751.1"/>
    </source>
</evidence>
<dbReference type="InterPro" id="IPR036390">
    <property type="entry name" value="WH_DNA-bd_sf"/>
</dbReference>
<protein>
    <submittedName>
        <fullName evidence="6">ScpB protein</fullName>
    </submittedName>
</protein>
<dbReference type="AlphaFoldDB" id="J9DIL7"/>
<accession>J9DIL7</accession>
<dbReference type="GO" id="GO:0051304">
    <property type="term" value="P:chromosome separation"/>
    <property type="evidence" value="ECO:0007669"/>
    <property type="project" value="InterPro"/>
</dbReference>
<gene>
    <name evidence="6" type="ORF">IMCC14465_01450</name>
</gene>
<keyword evidence="3" id="KW-0159">Chromosome partition</keyword>
<keyword evidence="4" id="KW-0131">Cell cycle</keyword>
<dbReference type="PATRIC" id="fig|1220535.3.peg.143"/>
<evidence type="ECO:0000256" key="2">
    <source>
        <dbReference type="ARBA" id="ARBA00022618"/>
    </source>
</evidence>